<feature type="coiled-coil region" evidence="1">
    <location>
        <begin position="91"/>
        <end position="143"/>
    </location>
</feature>
<dbReference type="STRING" id="13706.A0A1X2HT04"/>
<gene>
    <name evidence="3" type="ORF">BCR43DRAFT_21046</name>
</gene>
<dbReference type="AlphaFoldDB" id="A0A1X2HT04"/>
<evidence type="ECO:0000256" key="1">
    <source>
        <dbReference type="SAM" id="Coils"/>
    </source>
</evidence>
<organism evidence="3 4">
    <name type="scientific">Syncephalastrum racemosum</name>
    <name type="common">Filamentous fungus</name>
    <dbReference type="NCBI Taxonomy" id="13706"/>
    <lineage>
        <taxon>Eukaryota</taxon>
        <taxon>Fungi</taxon>
        <taxon>Fungi incertae sedis</taxon>
        <taxon>Mucoromycota</taxon>
        <taxon>Mucoromycotina</taxon>
        <taxon>Mucoromycetes</taxon>
        <taxon>Mucorales</taxon>
        <taxon>Syncephalastraceae</taxon>
        <taxon>Syncephalastrum</taxon>
    </lineage>
</organism>
<evidence type="ECO:0000313" key="3">
    <source>
        <dbReference type="EMBL" id="ORZ02722.1"/>
    </source>
</evidence>
<reference evidence="3 4" key="1">
    <citation type="submission" date="2016-07" db="EMBL/GenBank/DDBJ databases">
        <title>Pervasive Adenine N6-methylation of Active Genes in Fungi.</title>
        <authorList>
            <consortium name="DOE Joint Genome Institute"/>
            <person name="Mondo S.J."/>
            <person name="Dannebaum R.O."/>
            <person name="Kuo R.C."/>
            <person name="Labutti K."/>
            <person name="Haridas S."/>
            <person name="Kuo A."/>
            <person name="Salamov A."/>
            <person name="Ahrendt S.R."/>
            <person name="Lipzen A."/>
            <person name="Sullivan W."/>
            <person name="Andreopoulos W.B."/>
            <person name="Clum A."/>
            <person name="Lindquist E."/>
            <person name="Daum C."/>
            <person name="Ramamoorthy G.K."/>
            <person name="Gryganskyi A."/>
            <person name="Culley D."/>
            <person name="Magnuson J.K."/>
            <person name="James T.Y."/>
            <person name="O'Malley M.A."/>
            <person name="Stajich J.E."/>
            <person name="Spatafora J.W."/>
            <person name="Visel A."/>
            <person name="Grigoriev I.V."/>
        </authorList>
    </citation>
    <scope>NUCLEOTIDE SEQUENCE [LARGE SCALE GENOMIC DNA]</scope>
    <source>
        <strain evidence="3 4">NRRL 2496</strain>
    </source>
</reference>
<accession>A0A1X2HT04</accession>
<dbReference type="EMBL" id="MCGN01000001">
    <property type="protein sequence ID" value="ORZ02722.1"/>
    <property type="molecule type" value="Genomic_DNA"/>
</dbReference>
<comment type="caution">
    <text evidence="3">The sequence shown here is derived from an EMBL/GenBank/DDBJ whole genome shotgun (WGS) entry which is preliminary data.</text>
</comment>
<name>A0A1X2HT04_SYNRA</name>
<evidence type="ECO:0000313" key="4">
    <source>
        <dbReference type="Proteomes" id="UP000242180"/>
    </source>
</evidence>
<feature type="region of interest" description="Disordered" evidence="2">
    <location>
        <begin position="169"/>
        <end position="220"/>
    </location>
</feature>
<feature type="compositionally biased region" description="Basic and acidic residues" evidence="2">
    <location>
        <begin position="1"/>
        <end position="10"/>
    </location>
</feature>
<keyword evidence="4" id="KW-1185">Reference proteome</keyword>
<feature type="region of interest" description="Disordered" evidence="2">
    <location>
        <begin position="1"/>
        <end position="30"/>
    </location>
</feature>
<proteinExistence type="predicted"/>
<dbReference type="Gene3D" id="1.10.287.1490">
    <property type="match status" value="1"/>
</dbReference>
<evidence type="ECO:0000256" key="2">
    <source>
        <dbReference type="SAM" id="MobiDB-lite"/>
    </source>
</evidence>
<protein>
    <submittedName>
        <fullName evidence="3">Uncharacterized protein</fullName>
    </submittedName>
</protein>
<dbReference type="InParanoid" id="A0A1X2HT04"/>
<dbReference type="Proteomes" id="UP000242180">
    <property type="component" value="Unassembled WGS sequence"/>
</dbReference>
<sequence length="220" mass="24426">MPDARDEPDKISGSPRLGTPGHVRVASAGQSDNLEKKNFYLEEQVRDLKYQVSSKADELAKLQENSNTRYADYESKLKKMRGIFAQATKNIDGYRATIAEKDIQIQNLQEEISQVQQREEKMKEESQSQARDLERLASELNSLKVSQVSRNSNLVTRIQIYRKCTLTLSPNSRETPKKPLGGQSAAALQPTGKGKGRACAVQETRGPALGEDGCPGKCSR</sequence>
<keyword evidence="1" id="KW-0175">Coiled coil</keyword>
<dbReference type="OrthoDB" id="1926336at2759"/>